<dbReference type="GeneID" id="8580373"/>
<feature type="compositionally biased region" description="Basic and acidic residues" evidence="1">
    <location>
        <begin position="41"/>
        <end position="50"/>
    </location>
</feature>
<evidence type="ECO:0000313" key="4">
    <source>
        <dbReference type="Proteomes" id="UP000008549"/>
    </source>
</evidence>
<evidence type="ECO:0000313" key="3">
    <source>
        <dbReference type="EMBL" id="CAP36002.2"/>
    </source>
</evidence>
<protein>
    <submittedName>
        <fullName evidence="3">Protein CBG18582</fullName>
    </submittedName>
</protein>
<dbReference type="InParanoid" id="A8XTM6"/>
<evidence type="ECO:0000256" key="1">
    <source>
        <dbReference type="SAM" id="MobiDB-lite"/>
    </source>
</evidence>
<feature type="signal peptide" evidence="2">
    <location>
        <begin position="1"/>
        <end position="35"/>
    </location>
</feature>
<gene>
    <name evidence="3" type="ORF">CBG18582</name>
    <name evidence="3" type="ORF">CBG_18582</name>
</gene>
<dbReference type="AlphaFoldDB" id="A8XTM6"/>
<dbReference type="KEGG" id="cbr:CBG_18582"/>
<evidence type="ECO:0000256" key="2">
    <source>
        <dbReference type="SAM" id="SignalP"/>
    </source>
</evidence>
<dbReference type="OMA" id="TIHPEHE"/>
<keyword evidence="4" id="KW-1185">Reference proteome</keyword>
<dbReference type="RefSeq" id="XP_045096522.1">
    <property type="nucleotide sequence ID" value="XM_045238467.1"/>
</dbReference>
<keyword evidence="2" id="KW-0732">Signal</keyword>
<feature type="compositionally biased region" description="Polar residues" evidence="1">
    <location>
        <begin position="59"/>
        <end position="69"/>
    </location>
</feature>
<name>A8XTM6_CAEBR</name>
<dbReference type="EMBL" id="HE601466">
    <property type="protein sequence ID" value="CAP36002.2"/>
    <property type="molecule type" value="Genomic_DNA"/>
</dbReference>
<reference evidence="3 4" key="2">
    <citation type="journal article" date="2011" name="PLoS Genet.">
        <title>Caenorhabditis briggsae recombinant inbred line genotypes reveal inter-strain incompatibility and the evolution of recombination.</title>
        <authorList>
            <person name="Ross J.A."/>
            <person name="Koboldt D.C."/>
            <person name="Staisch J.E."/>
            <person name="Chamberlin H.M."/>
            <person name="Gupta B.P."/>
            <person name="Miller R.D."/>
            <person name="Baird S.E."/>
            <person name="Haag E.S."/>
        </authorList>
    </citation>
    <scope>NUCLEOTIDE SEQUENCE [LARGE SCALE GENOMIC DNA]</scope>
    <source>
        <strain evidence="3 4">AF16</strain>
    </source>
</reference>
<dbReference type="CTD" id="8580373"/>
<feature type="region of interest" description="Disordered" evidence="1">
    <location>
        <begin position="37"/>
        <end position="103"/>
    </location>
</feature>
<organism evidence="3 4">
    <name type="scientific">Caenorhabditis briggsae</name>
    <dbReference type="NCBI Taxonomy" id="6238"/>
    <lineage>
        <taxon>Eukaryota</taxon>
        <taxon>Metazoa</taxon>
        <taxon>Ecdysozoa</taxon>
        <taxon>Nematoda</taxon>
        <taxon>Chromadorea</taxon>
        <taxon>Rhabditida</taxon>
        <taxon>Rhabditina</taxon>
        <taxon>Rhabditomorpha</taxon>
        <taxon>Rhabditoidea</taxon>
        <taxon>Rhabditidae</taxon>
        <taxon>Peloderinae</taxon>
        <taxon>Caenorhabditis</taxon>
    </lineage>
</organism>
<proteinExistence type="predicted"/>
<accession>A8XTM6</accession>
<dbReference type="HOGENOM" id="CLU_117324_0_0_1"/>
<dbReference type="Proteomes" id="UP000008549">
    <property type="component" value="Unassembled WGS sequence"/>
</dbReference>
<feature type="chain" id="PRO_5002732863" evidence="2">
    <location>
        <begin position="36"/>
        <end position="153"/>
    </location>
</feature>
<dbReference type="eggNOG" id="ENOG502TIV7">
    <property type="taxonomic scope" value="Eukaryota"/>
</dbReference>
<reference evidence="3 4" key="1">
    <citation type="journal article" date="2003" name="PLoS Biol.">
        <title>The genome sequence of Caenorhabditis briggsae: a platform for comparative genomics.</title>
        <authorList>
            <person name="Stein L.D."/>
            <person name="Bao Z."/>
            <person name="Blasiar D."/>
            <person name="Blumenthal T."/>
            <person name="Brent M.R."/>
            <person name="Chen N."/>
            <person name="Chinwalla A."/>
            <person name="Clarke L."/>
            <person name="Clee C."/>
            <person name="Coghlan A."/>
            <person name="Coulson A."/>
            <person name="D'Eustachio P."/>
            <person name="Fitch D.H."/>
            <person name="Fulton L.A."/>
            <person name="Fulton R.E."/>
            <person name="Griffiths-Jones S."/>
            <person name="Harris T.W."/>
            <person name="Hillier L.W."/>
            <person name="Kamath R."/>
            <person name="Kuwabara P.E."/>
            <person name="Mardis E.R."/>
            <person name="Marra M.A."/>
            <person name="Miner T.L."/>
            <person name="Minx P."/>
            <person name="Mullikin J.C."/>
            <person name="Plumb R.W."/>
            <person name="Rogers J."/>
            <person name="Schein J.E."/>
            <person name="Sohrmann M."/>
            <person name="Spieth J."/>
            <person name="Stajich J.E."/>
            <person name="Wei C."/>
            <person name="Willey D."/>
            <person name="Wilson R.K."/>
            <person name="Durbin R."/>
            <person name="Waterston R.H."/>
        </authorList>
    </citation>
    <scope>NUCLEOTIDE SEQUENCE [LARGE SCALE GENOMIC DNA]</scope>
    <source>
        <strain evidence="3 4">AF16</strain>
    </source>
</reference>
<sequence>MKKRRYSCVRLNPHSSLFLFLRLSIFIFLTSSTSSTTLQNELRRRQSHQVEEDDLSPYHHQSTPSQNHRTPYPEQPEDPIVPTSSRGPKPSESVKIEEEKTEEELLPMERLKRAFGRNDYLLPENFKTLRRADIPVTYRLHDDLLRYYRSAKD</sequence>